<sequence length="31" mass="3493">MFNGTNISIRSLLAMSKSLLADSDWRPLKVQ</sequence>
<dbReference type="SMR" id="A0A1D6M7M3"/>
<reference evidence="1" key="1">
    <citation type="submission" date="2015-12" db="EMBL/GenBank/DDBJ databases">
        <title>Update maize B73 reference genome by single molecule sequencing technologies.</title>
        <authorList>
            <consortium name="Maize Genome Sequencing Project"/>
            <person name="Ware D."/>
        </authorList>
    </citation>
    <scope>NUCLEOTIDE SEQUENCE</scope>
    <source>
        <tissue evidence="1">Seedling</tissue>
    </source>
</reference>
<proteinExistence type="predicted"/>
<dbReference type="InParanoid" id="A0A1D6M7M3"/>
<dbReference type="AlphaFoldDB" id="A0A1D6M7M3"/>
<organism evidence="1">
    <name type="scientific">Zea mays</name>
    <name type="common">Maize</name>
    <dbReference type="NCBI Taxonomy" id="4577"/>
    <lineage>
        <taxon>Eukaryota</taxon>
        <taxon>Viridiplantae</taxon>
        <taxon>Streptophyta</taxon>
        <taxon>Embryophyta</taxon>
        <taxon>Tracheophyta</taxon>
        <taxon>Spermatophyta</taxon>
        <taxon>Magnoliopsida</taxon>
        <taxon>Liliopsida</taxon>
        <taxon>Poales</taxon>
        <taxon>Poaceae</taxon>
        <taxon>PACMAD clade</taxon>
        <taxon>Panicoideae</taxon>
        <taxon>Andropogonodae</taxon>
        <taxon>Andropogoneae</taxon>
        <taxon>Tripsacinae</taxon>
        <taxon>Zea</taxon>
    </lineage>
</organism>
<dbReference type="EMBL" id="CM000782">
    <property type="protein sequence ID" value="AQK87050.1"/>
    <property type="molecule type" value="Genomic_DNA"/>
</dbReference>
<protein>
    <submittedName>
        <fullName evidence="1">Uncharacterized protein</fullName>
    </submittedName>
</protein>
<name>A0A1D6M7M3_MAIZE</name>
<accession>A0A1D6M7M3</accession>
<evidence type="ECO:0000313" key="1">
    <source>
        <dbReference type="EMBL" id="AQK87050.1"/>
    </source>
</evidence>
<gene>
    <name evidence="1" type="ORF">ZEAMMB73_Zm00001d038631</name>
</gene>